<sequence>MIAKKPFWMLAACTTIFAAGCSMDSAFNEPKQDLLQENQHTINVSDQRDLYQENDSEDARNHSEEFGFVRHQKSPVPGDSQPYTPTYTINREEVADTISQMNVAMPDVEDCATLVTDHEVLIAYKTGQTGEEERKKVADQVKKTAVSVIPGWYHVYVSDDPTLIRELESASNGDADTENIHEFIEYTAKLMMSRSPQGYKLDQGTNANNEAIGEKNDYTDNDEYSKEMNK</sequence>
<reference evidence="3 4" key="1">
    <citation type="submission" date="2019-07" db="EMBL/GenBank/DDBJ databases">
        <title>Genome sequence of 2 isolates from Red Sea Mangroves.</title>
        <authorList>
            <person name="Sefrji F."/>
            <person name="Michoud G."/>
            <person name="Merlino G."/>
            <person name="Daffonchio D."/>
        </authorList>
    </citation>
    <scope>NUCLEOTIDE SEQUENCE [LARGE SCALE GENOMIC DNA]</scope>
    <source>
        <strain evidence="3 4">R1DC41</strain>
    </source>
</reference>
<feature type="region of interest" description="Disordered" evidence="1">
    <location>
        <begin position="197"/>
        <end position="230"/>
    </location>
</feature>
<dbReference type="PROSITE" id="PS51257">
    <property type="entry name" value="PROKAR_LIPOPROTEIN"/>
    <property type="match status" value="1"/>
</dbReference>
<keyword evidence="4" id="KW-1185">Reference proteome</keyword>
<dbReference type="RefSeq" id="WP_239672059.1">
    <property type="nucleotide sequence ID" value="NZ_CP049742.1"/>
</dbReference>
<evidence type="ECO:0000256" key="2">
    <source>
        <dbReference type="SAM" id="SignalP"/>
    </source>
</evidence>
<evidence type="ECO:0000313" key="3">
    <source>
        <dbReference type="EMBL" id="QPC47386.1"/>
    </source>
</evidence>
<proteinExistence type="predicted"/>
<keyword evidence="2" id="KW-0732">Signal</keyword>
<dbReference type="InterPro" id="IPR019076">
    <property type="entry name" value="Spore_lipoprot_YhcN/YlaJ-like"/>
</dbReference>
<evidence type="ECO:0008006" key="5">
    <source>
        <dbReference type="Google" id="ProtNLM"/>
    </source>
</evidence>
<dbReference type="Proteomes" id="UP000593626">
    <property type="component" value="Chromosome"/>
</dbReference>
<dbReference type="AlphaFoldDB" id="A0A7S8CCE1"/>
<dbReference type="Pfam" id="PF09580">
    <property type="entry name" value="Spore_YhcN_YlaJ"/>
    <property type="match status" value="1"/>
</dbReference>
<feature type="chain" id="PRO_5039115511" description="Sporulation protein" evidence="2">
    <location>
        <begin position="19"/>
        <end position="230"/>
    </location>
</feature>
<gene>
    <name evidence="3" type="ORF">G8O30_10715</name>
</gene>
<name>A0A7S8CCE1_9BACI</name>
<feature type="compositionally biased region" description="Basic and acidic residues" evidence="1">
    <location>
        <begin position="212"/>
        <end position="230"/>
    </location>
</feature>
<evidence type="ECO:0000256" key="1">
    <source>
        <dbReference type="SAM" id="MobiDB-lite"/>
    </source>
</evidence>
<organism evidence="3 4">
    <name type="scientific">Mangrovibacillus cuniculi</name>
    <dbReference type="NCBI Taxonomy" id="2593652"/>
    <lineage>
        <taxon>Bacteria</taxon>
        <taxon>Bacillati</taxon>
        <taxon>Bacillota</taxon>
        <taxon>Bacilli</taxon>
        <taxon>Bacillales</taxon>
        <taxon>Bacillaceae</taxon>
        <taxon>Mangrovibacillus</taxon>
    </lineage>
</organism>
<feature type="signal peptide" evidence="2">
    <location>
        <begin position="1"/>
        <end position="18"/>
    </location>
</feature>
<dbReference type="KEGG" id="mcui:G8O30_10715"/>
<accession>A0A7S8CCE1</accession>
<protein>
    <recommendedName>
        <fullName evidence="5">Sporulation protein</fullName>
    </recommendedName>
</protein>
<dbReference type="EMBL" id="CP049742">
    <property type="protein sequence ID" value="QPC47386.1"/>
    <property type="molecule type" value="Genomic_DNA"/>
</dbReference>
<evidence type="ECO:0000313" key="4">
    <source>
        <dbReference type="Proteomes" id="UP000593626"/>
    </source>
</evidence>